<reference evidence="1" key="1">
    <citation type="submission" date="2015-12" db="EMBL/GenBank/DDBJ databases">
        <title>Gene expression during late stages of embryo sac development: a critical building block for successful pollen-pistil interactions.</title>
        <authorList>
            <person name="Liu Y."/>
            <person name="Joly V."/>
            <person name="Sabar M."/>
            <person name="Matton D.P."/>
        </authorList>
    </citation>
    <scope>NUCLEOTIDE SEQUENCE</scope>
</reference>
<evidence type="ECO:0000313" key="1">
    <source>
        <dbReference type="EMBL" id="JAP21953.1"/>
    </source>
</evidence>
<dbReference type="AlphaFoldDB" id="A0A0V0HNG3"/>
<protein>
    <submittedName>
        <fullName evidence="1">Putative ovule protein</fullName>
    </submittedName>
</protein>
<dbReference type="EMBL" id="GEDG01017116">
    <property type="protein sequence ID" value="JAP21953.1"/>
    <property type="molecule type" value="Transcribed_RNA"/>
</dbReference>
<proteinExistence type="predicted"/>
<name>A0A0V0HNG3_SOLCH</name>
<organism evidence="1">
    <name type="scientific">Solanum chacoense</name>
    <name type="common">Chaco potato</name>
    <dbReference type="NCBI Taxonomy" id="4108"/>
    <lineage>
        <taxon>Eukaryota</taxon>
        <taxon>Viridiplantae</taxon>
        <taxon>Streptophyta</taxon>
        <taxon>Embryophyta</taxon>
        <taxon>Tracheophyta</taxon>
        <taxon>Spermatophyta</taxon>
        <taxon>Magnoliopsida</taxon>
        <taxon>eudicotyledons</taxon>
        <taxon>Gunneridae</taxon>
        <taxon>Pentapetalae</taxon>
        <taxon>asterids</taxon>
        <taxon>lamiids</taxon>
        <taxon>Solanales</taxon>
        <taxon>Solanaceae</taxon>
        <taxon>Solanoideae</taxon>
        <taxon>Solaneae</taxon>
        <taxon>Solanum</taxon>
    </lineage>
</organism>
<accession>A0A0V0HNG3</accession>
<sequence length="60" mass="6827">MNQTHFPLSWKKTVSWRGSSDGSVRSGGESILFCLIRQADDCSNDGFFKSFLVLSEKRRI</sequence>